<protein>
    <submittedName>
        <fullName evidence="3">Type VI secretion system protein ImpA</fullName>
    </submittedName>
</protein>
<feature type="region of interest" description="Disordered" evidence="1">
    <location>
        <begin position="242"/>
        <end position="266"/>
    </location>
</feature>
<dbReference type="PANTHER" id="PTHR37951">
    <property type="entry name" value="CYTOPLASMIC PROTEIN-RELATED"/>
    <property type="match status" value="1"/>
</dbReference>
<evidence type="ECO:0000313" key="3">
    <source>
        <dbReference type="EMBL" id="SDS44370.1"/>
    </source>
</evidence>
<organism evidence="3 4">
    <name type="scientific">Pseudomonas asplenii</name>
    <dbReference type="NCBI Taxonomy" id="53407"/>
    <lineage>
        <taxon>Bacteria</taxon>
        <taxon>Pseudomonadati</taxon>
        <taxon>Pseudomonadota</taxon>
        <taxon>Gammaproteobacteria</taxon>
        <taxon>Pseudomonadales</taxon>
        <taxon>Pseudomonadaceae</taxon>
        <taxon>Pseudomonas</taxon>
    </lineage>
</organism>
<dbReference type="PANTHER" id="PTHR37951:SF1">
    <property type="entry name" value="TYPE VI SECRETION SYSTEM COMPONENT TSSA1"/>
    <property type="match status" value="1"/>
</dbReference>
<name>A0A1H1S8C0_9PSED</name>
<proteinExistence type="predicted"/>
<dbReference type="EMBL" id="LT629777">
    <property type="protein sequence ID" value="SDS44370.1"/>
    <property type="molecule type" value="Genomic_DNA"/>
</dbReference>
<feature type="domain" description="ImpA N-terminal" evidence="2">
    <location>
        <begin position="8"/>
        <end position="131"/>
    </location>
</feature>
<dbReference type="InterPro" id="IPR010657">
    <property type="entry name" value="ImpA_N"/>
</dbReference>
<evidence type="ECO:0000313" key="4">
    <source>
        <dbReference type="Proteomes" id="UP000199524"/>
    </source>
</evidence>
<keyword evidence="4" id="KW-1185">Reference proteome</keyword>
<dbReference type="AlphaFoldDB" id="A0A1H1S8C0"/>
<gene>
    <name evidence="3" type="ORF">SAMN05216598_1612</name>
</gene>
<dbReference type="Pfam" id="PF06812">
    <property type="entry name" value="ImpA_N"/>
    <property type="match status" value="1"/>
</dbReference>
<dbReference type="Proteomes" id="UP000199524">
    <property type="component" value="Chromosome I"/>
</dbReference>
<reference evidence="4" key="1">
    <citation type="submission" date="2016-10" db="EMBL/GenBank/DDBJ databases">
        <authorList>
            <person name="Varghese N."/>
            <person name="Submissions S."/>
        </authorList>
    </citation>
    <scope>NUCLEOTIDE SEQUENCE [LARGE SCALE GENOMIC DNA]</scope>
    <source>
        <strain evidence="4">ATCC 23835</strain>
    </source>
</reference>
<evidence type="ECO:0000259" key="2">
    <source>
        <dbReference type="Pfam" id="PF06812"/>
    </source>
</evidence>
<dbReference type="InterPro" id="IPR017740">
    <property type="entry name" value="TssA-like"/>
</dbReference>
<dbReference type="NCBIfam" id="TIGR03363">
    <property type="entry name" value="VI_chp_8"/>
    <property type="match status" value="1"/>
</dbReference>
<accession>A0A1H1S8C0</accession>
<evidence type="ECO:0000256" key="1">
    <source>
        <dbReference type="SAM" id="MobiDB-lite"/>
    </source>
</evidence>
<sequence>MLDLPLLLAAVSANSPCGEDLEYDAQFLQLERDAQGKPERSMGDSIQPAEPPAWRVIEQSSTALLQRSKDLRITHFLTQSSLALEGFSGLRDALELIHQLLQQYWGELYPLLDADDDNDPTVRVNALSGLACETNVRLLRESVLTRSRAFGTVTLRAALNASGLLSFADESLSPDELSGALRDTDPDELQAVRNAITEARTTLDAIESYVSEQVGSAQGVDLSALRQPLKLALQVLAEYAPGGSVPASDSSDSSDEDAGYASAKAPAVAAPRASGEIGNRDDVLRSLDRILVYYTRHEPSSPLPVLLNRAKNLVHADFEAIVRNLIPDGMSQFENLRGPEGE</sequence>